<dbReference type="EMBL" id="JAVIZX010000001">
    <property type="protein sequence ID" value="MDR6215926.1"/>
    <property type="molecule type" value="Genomic_DNA"/>
</dbReference>
<dbReference type="RefSeq" id="WP_309830932.1">
    <property type="nucleotide sequence ID" value="NZ_JAVIZX010000001.1"/>
</dbReference>
<name>A0ABU1IFC0_9BURK</name>
<evidence type="ECO:0000313" key="3">
    <source>
        <dbReference type="Proteomes" id="UP001267710"/>
    </source>
</evidence>
<evidence type="ECO:0000256" key="1">
    <source>
        <dbReference type="SAM" id="Phobius"/>
    </source>
</evidence>
<keyword evidence="1" id="KW-1133">Transmembrane helix</keyword>
<proteinExistence type="predicted"/>
<comment type="caution">
    <text evidence="2">The sequence shown here is derived from an EMBL/GenBank/DDBJ whole genome shotgun (WGS) entry which is preliminary data.</text>
</comment>
<keyword evidence="1" id="KW-0812">Transmembrane</keyword>
<evidence type="ECO:0000313" key="2">
    <source>
        <dbReference type="EMBL" id="MDR6215926.1"/>
    </source>
</evidence>
<organism evidence="2 3">
    <name type="scientific">Paracidovorax wautersii</name>
    <dbReference type="NCBI Taxonomy" id="1177982"/>
    <lineage>
        <taxon>Bacteria</taxon>
        <taxon>Pseudomonadati</taxon>
        <taxon>Pseudomonadota</taxon>
        <taxon>Betaproteobacteria</taxon>
        <taxon>Burkholderiales</taxon>
        <taxon>Comamonadaceae</taxon>
        <taxon>Paracidovorax</taxon>
    </lineage>
</organism>
<keyword evidence="1" id="KW-0472">Membrane</keyword>
<accession>A0ABU1IFC0</accession>
<feature type="transmembrane region" description="Helical" evidence="1">
    <location>
        <begin position="34"/>
        <end position="59"/>
    </location>
</feature>
<sequence>MQNSERSAPAPYGNLVYRAPVEPTHQDDEDGATFWMACALVGVFIVIAVTFVAATGLGAPQ</sequence>
<protein>
    <submittedName>
        <fullName evidence="2">Uncharacterized protein</fullName>
    </submittedName>
</protein>
<dbReference type="Proteomes" id="UP001267710">
    <property type="component" value="Unassembled WGS sequence"/>
</dbReference>
<gene>
    <name evidence="2" type="ORF">QE399_003615</name>
</gene>
<keyword evidence="3" id="KW-1185">Reference proteome</keyword>
<reference evidence="2 3" key="1">
    <citation type="submission" date="2023-08" db="EMBL/GenBank/DDBJ databases">
        <title>Functional and genomic diversity of the sorghum phyllosphere microbiome.</title>
        <authorList>
            <person name="Shade A."/>
        </authorList>
    </citation>
    <scope>NUCLEOTIDE SEQUENCE [LARGE SCALE GENOMIC DNA]</scope>
    <source>
        <strain evidence="2 3">SORGH_AS_0335</strain>
    </source>
</reference>